<dbReference type="EMBL" id="LT629704">
    <property type="protein sequence ID" value="SDN09282.1"/>
    <property type="molecule type" value="Genomic_DNA"/>
</dbReference>
<name>A0A1G9YJY0_9PSED</name>
<sequence>MSSISSINPSSIRIPAAPQPQKDKVGDTTNNSSPLADSTAVEGVAVTISGAAMKAAADEKTSNSDIDDSGLSDNVKNLLKMIREIKKQIAEKQAEMTALMADKNLSPDQMRARLSGLQSALSALQASLNGAQASLTKAMKDMPANDAAKTAALAMK</sequence>
<feature type="compositionally biased region" description="Low complexity" evidence="2">
    <location>
        <begin position="1"/>
        <end position="14"/>
    </location>
</feature>
<dbReference type="Proteomes" id="UP000748067">
    <property type="component" value="Unassembled WGS sequence"/>
</dbReference>
<organism evidence="4 5">
    <name type="scientific">Pseudomonas antarctica</name>
    <dbReference type="NCBI Taxonomy" id="219572"/>
    <lineage>
        <taxon>Bacteria</taxon>
        <taxon>Pseudomonadati</taxon>
        <taxon>Pseudomonadota</taxon>
        <taxon>Gammaproteobacteria</taxon>
        <taxon>Pseudomonadales</taxon>
        <taxon>Pseudomonadaceae</taxon>
        <taxon>Pseudomonas</taxon>
    </lineage>
</organism>
<protein>
    <recommendedName>
        <fullName evidence="7">Chemotaxis protein</fullName>
    </recommendedName>
</protein>
<feature type="compositionally biased region" description="Polar residues" evidence="2">
    <location>
        <begin position="27"/>
        <end position="36"/>
    </location>
</feature>
<evidence type="ECO:0000313" key="6">
    <source>
        <dbReference type="Proteomes" id="UP000748067"/>
    </source>
</evidence>
<keyword evidence="6" id="KW-1185">Reference proteome</keyword>
<accession>A0A1G9YJY0</accession>
<evidence type="ECO:0000313" key="5">
    <source>
        <dbReference type="Proteomes" id="UP000182470"/>
    </source>
</evidence>
<feature type="region of interest" description="Disordered" evidence="2">
    <location>
        <begin position="1"/>
        <end position="40"/>
    </location>
</feature>
<proteinExistence type="predicted"/>
<keyword evidence="1" id="KW-0175">Coiled coil</keyword>
<evidence type="ECO:0000256" key="1">
    <source>
        <dbReference type="SAM" id="Coils"/>
    </source>
</evidence>
<evidence type="ECO:0000256" key="2">
    <source>
        <dbReference type="SAM" id="MobiDB-lite"/>
    </source>
</evidence>
<evidence type="ECO:0000313" key="3">
    <source>
        <dbReference type="EMBL" id="KAF2410619.1"/>
    </source>
</evidence>
<dbReference type="RefSeq" id="WP_083357368.1">
    <property type="nucleotide sequence ID" value="NZ_JXDI01000001.1"/>
</dbReference>
<gene>
    <name evidence="3" type="ORF">PSAN_30520</name>
    <name evidence="4" type="ORF">SAMN04490179_2469</name>
</gene>
<dbReference type="Proteomes" id="UP000182470">
    <property type="component" value="Chromosome I"/>
</dbReference>
<reference evidence="3 6" key="1">
    <citation type="submission" date="2015-01" db="EMBL/GenBank/DDBJ databases">
        <title>Genome Sequence of Pseudomonas antarctica CMS 35.</title>
        <authorList>
            <person name="Voget S."/>
            <person name="Chow J."/>
            <person name="Daniel R."/>
            <person name="Streit W."/>
        </authorList>
    </citation>
    <scope>NUCLEOTIDE SEQUENCE [LARGE SCALE GENOMIC DNA]</scope>
    <source>
        <strain evidence="3 6">CMS 35</strain>
    </source>
</reference>
<dbReference type="OrthoDB" id="6903874at2"/>
<reference evidence="4 5" key="2">
    <citation type="submission" date="2016-10" db="EMBL/GenBank/DDBJ databases">
        <authorList>
            <person name="de Groot N.N."/>
        </authorList>
    </citation>
    <scope>NUCLEOTIDE SEQUENCE [LARGE SCALE GENOMIC DNA]</scope>
    <source>
        <strain evidence="4 5">BS2772</strain>
    </source>
</reference>
<dbReference type="AlphaFoldDB" id="A0A1G9YJY0"/>
<feature type="coiled-coil region" evidence="1">
    <location>
        <begin position="75"/>
        <end position="102"/>
    </location>
</feature>
<evidence type="ECO:0000313" key="4">
    <source>
        <dbReference type="EMBL" id="SDN09282.1"/>
    </source>
</evidence>
<dbReference type="EMBL" id="JXDI01000001">
    <property type="protein sequence ID" value="KAF2410619.1"/>
    <property type="molecule type" value="Genomic_DNA"/>
</dbReference>
<evidence type="ECO:0008006" key="7">
    <source>
        <dbReference type="Google" id="ProtNLM"/>
    </source>
</evidence>